<evidence type="ECO:0000313" key="2">
    <source>
        <dbReference type="Proteomes" id="UP000613193"/>
    </source>
</evidence>
<dbReference type="AlphaFoldDB" id="A0A934ULL1"/>
<dbReference type="EMBL" id="JAEHFW010000001">
    <property type="protein sequence ID" value="MBK0378474.1"/>
    <property type="molecule type" value="Genomic_DNA"/>
</dbReference>
<keyword evidence="2" id="KW-1185">Reference proteome</keyword>
<protein>
    <recommendedName>
        <fullName evidence="3">YD repeat-containing protein</fullName>
    </recommendedName>
</protein>
<accession>A0A934ULL1</accession>
<evidence type="ECO:0000313" key="1">
    <source>
        <dbReference type="EMBL" id="MBK0378474.1"/>
    </source>
</evidence>
<dbReference type="PANTHER" id="PTHR32305:SF15">
    <property type="entry name" value="PROTEIN RHSA-RELATED"/>
    <property type="match status" value="1"/>
</dbReference>
<proteinExistence type="predicted"/>
<name>A0A934ULL1_9SPHI</name>
<dbReference type="InterPro" id="IPR050708">
    <property type="entry name" value="T6SS_VgrG/RHS"/>
</dbReference>
<comment type="caution">
    <text evidence="1">The sequence shown here is derived from an EMBL/GenBank/DDBJ whole genome shotgun (WGS) entry which is preliminary data.</text>
</comment>
<gene>
    <name evidence="1" type="ORF">I5M19_04095</name>
</gene>
<sequence length="185" mass="20563">MQTVTNSGAGFRSYGYDVNGNATSDGLGNAITYNMLNLPASIPGKSLTYTYDATGSKLHKLSNGTVTEYISGIQYNGTSIDFVQTEEGRATNSGGTYKYEYTLTDHLGNNRVTFDQTTGKVGEDDYYPFSLNVHALQNAGNKYLYNKKELQEELNQYDYGARFYDPVIARWTSVDPLAEKMRSRS</sequence>
<dbReference type="PANTHER" id="PTHR32305">
    <property type="match status" value="1"/>
</dbReference>
<dbReference type="InterPro" id="IPR022385">
    <property type="entry name" value="Rhs_assc_core"/>
</dbReference>
<evidence type="ECO:0008006" key="3">
    <source>
        <dbReference type="Google" id="ProtNLM"/>
    </source>
</evidence>
<dbReference type="NCBIfam" id="TIGR03696">
    <property type="entry name" value="Rhs_assc_core"/>
    <property type="match status" value="1"/>
</dbReference>
<reference evidence="1" key="1">
    <citation type="submission" date="2020-12" db="EMBL/GenBank/DDBJ databases">
        <title>Bacterial novel species Mucilaginibacter sp. SD-g isolated from soil.</title>
        <authorList>
            <person name="Jung H.-Y."/>
        </authorList>
    </citation>
    <scope>NUCLEOTIDE SEQUENCE</scope>
    <source>
        <strain evidence="1">SD-g</strain>
    </source>
</reference>
<dbReference type="RefSeq" id="WP_200064301.1">
    <property type="nucleotide sequence ID" value="NZ_JAEHFW010000001.1"/>
</dbReference>
<organism evidence="1 2">
    <name type="scientific">Mucilaginibacter segetis</name>
    <dbReference type="NCBI Taxonomy" id="2793071"/>
    <lineage>
        <taxon>Bacteria</taxon>
        <taxon>Pseudomonadati</taxon>
        <taxon>Bacteroidota</taxon>
        <taxon>Sphingobacteriia</taxon>
        <taxon>Sphingobacteriales</taxon>
        <taxon>Sphingobacteriaceae</taxon>
        <taxon>Mucilaginibacter</taxon>
    </lineage>
</organism>
<dbReference type="Gene3D" id="2.180.10.10">
    <property type="entry name" value="RHS repeat-associated core"/>
    <property type="match status" value="1"/>
</dbReference>
<dbReference type="Proteomes" id="UP000613193">
    <property type="component" value="Unassembled WGS sequence"/>
</dbReference>